<dbReference type="AlphaFoldDB" id="A0A506U9U6"/>
<dbReference type="EMBL" id="VHLH01000009">
    <property type="protein sequence ID" value="TPW29844.1"/>
    <property type="molecule type" value="Genomic_DNA"/>
</dbReference>
<dbReference type="InterPro" id="IPR021265">
    <property type="entry name" value="DUF2842"/>
</dbReference>
<dbReference type="Pfam" id="PF11003">
    <property type="entry name" value="DUF2842"/>
    <property type="match status" value="1"/>
</dbReference>
<comment type="caution">
    <text evidence="2">The sequence shown here is derived from an EMBL/GenBank/DDBJ whole genome shotgun (WGS) entry which is preliminary data.</text>
</comment>
<protein>
    <submittedName>
        <fullName evidence="2">DUF2842 domain-containing protein</fullName>
    </submittedName>
</protein>
<keyword evidence="1" id="KW-0472">Membrane</keyword>
<keyword evidence="3" id="KW-1185">Reference proteome</keyword>
<feature type="transmembrane region" description="Helical" evidence="1">
    <location>
        <begin position="37"/>
        <end position="60"/>
    </location>
</feature>
<organism evidence="2 3">
    <name type="scientific">Pararhizobium mangrovi</name>
    <dbReference type="NCBI Taxonomy" id="2590452"/>
    <lineage>
        <taxon>Bacteria</taxon>
        <taxon>Pseudomonadati</taxon>
        <taxon>Pseudomonadota</taxon>
        <taxon>Alphaproteobacteria</taxon>
        <taxon>Hyphomicrobiales</taxon>
        <taxon>Rhizobiaceae</taxon>
        <taxon>Rhizobium/Agrobacterium group</taxon>
        <taxon>Pararhizobium</taxon>
    </lineage>
</organism>
<evidence type="ECO:0000313" key="2">
    <source>
        <dbReference type="EMBL" id="TPW29844.1"/>
    </source>
</evidence>
<evidence type="ECO:0000256" key="1">
    <source>
        <dbReference type="SAM" id="Phobius"/>
    </source>
</evidence>
<feature type="transmembrane region" description="Helical" evidence="1">
    <location>
        <begin position="12"/>
        <end position="31"/>
    </location>
</feature>
<evidence type="ECO:0000313" key="3">
    <source>
        <dbReference type="Proteomes" id="UP000320314"/>
    </source>
</evidence>
<keyword evidence="1" id="KW-0812">Transmembrane</keyword>
<dbReference type="OrthoDB" id="7510023at2"/>
<keyword evidence="1" id="KW-1133">Transmembrane helix</keyword>
<dbReference type="RefSeq" id="WP_141166295.1">
    <property type="nucleotide sequence ID" value="NZ_VHLH01000009.1"/>
</dbReference>
<proteinExistence type="predicted"/>
<sequence length="65" mass="7417">MPVRLKKLVGSLLILLLVVVYALVAMTVAAYRLPGTAWWVQLAFFFLTGILWVAPAMLVIRWMER</sequence>
<reference evidence="2 3" key="1">
    <citation type="submission" date="2019-06" db="EMBL/GenBank/DDBJ databases">
        <authorList>
            <person name="Li M."/>
        </authorList>
    </citation>
    <scope>NUCLEOTIDE SEQUENCE [LARGE SCALE GENOMIC DNA]</scope>
    <source>
        <strain evidence="2 3">BGMRC6574</strain>
    </source>
</reference>
<name>A0A506U9U6_9HYPH</name>
<gene>
    <name evidence="2" type="ORF">FJU11_06830</name>
</gene>
<dbReference type="Proteomes" id="UP000320314">
    <property type="component" value="Unassembled WGS sequence"/>
</dbReference>
<accession>A0A506U9U6</accession>